<feature type="region of interest" description="Disordered" evidence="3">
    <location>
        <begin position="1027"/>
        <end position="1073"/>
    </location>
</feature>
<accession>A0ABP0RVQ3</accession>
<feature type="compositionally biased region" description="Polar residues" evidence="3">
    <location>
        <begin position="1957"/>
        <end position="1971"/>
    </location>
</feature>
<feature type="compositionally biased region" description="Polar residues" evidence="3">
    <location>
        <begin position="602"/>
        <end position="616"/>
    </location>
</feature>
<proteinExistence type="predicted"/>
<feature type="region of interest" description="Disordered" evidence="3">
    <location>
        <begin position="1934"/>
        <end position="1976"/>
    </location>
</feature>
<protein>
    <submittedName>
        <fullName evidence="4">Spindle assembly checkpoint component MAD1 (Mitotic arrest deficient protein 1)</fullName>
    </submittedName>
</protein>
<feature type="coiled-coil region" evidence="2">
    <location>
        <begin position="1073"/>
        <end position="1100"/>
    </location>
</feature>
<evidence type="ECO:0000313" key="5">
    <source>
        <dbReference type="Proteomes" id="UP001642464"/>
    </source>
</evidence>
<evidence type="ECO:0000256" key="1">
    <source>
        <dbReference type="ARBA" id="ARBA00023054"/>
    </source>
</evidence>
<feature type="coiled-coil region" evidence="2">
    <location>
        <begin position="1491"/>
        <end position="1580"/>
    </location>
</feature>
<reference evidence="4 5" key="1">
    <citation type="submission" date="2024-02" db="EMBL/GenBank/DDBJ databases">
        <authorList>
            <person name="Chen Y."/>
            <person name="Shah S."/>
            <person name="Dougan E. K."/>
            <person name="Thang M."/>
            <person name="Chan C."/>
        </authorList>
    </citation>
    <scope>NUCLEOTIDE SEQUENCE [LARGE SCALE GENOMIC DNA]</scope>
</reference>
<gene>
    <name evidence="4" type="ORF">SCF082_LOCUS48806</name>
</gene>
<dbReference type="PANTHER" id="PTHR23160:SF19">
    <property type="entry name" value="MYOSIN HEAVY CHAIN-RELATED PROTEIN"/>
    <property type="match status" value="1"/>
</dbReference>
<evidence type="ECO:0000256" key="2">
    <source>
        <dbReference type="SAM" id="Coils"/>
    </source>
</evidence>
<keyword evidence="5" id="KW-1185">Reference proteome</keyword>
<evidence type="ECO:0000256" key="3">
    <source>
        <dbReference type="SAM" id="MobiDB-lite"/>
    </source>
</evidence>
<dbReference type="EMBL" id="CAXAMM010042395">
    <property type="protein sequence ID" value="CAK9104612.1"/>
    <property type="molecule type" value="Genomic_DNA"/>
</dbReference>
<sequence length="2065" mass="228017">MVLPDSGIAGNSAPLPPANGGISDMLFFPDTHELLWLEGGRLLRSWMDKTQRRELAVLPGDANVSELLNVTGNGPSLGSHGEDGAIAWTQQDSTAVILFASLVTKKLWIASLSSIPPREPSHVGPWLQVPGATIESSKPDASGAPLLLASDGTVYWTDALHFRSWTASAALQAASENPTSQSAALANLTEWGEVLLAQRTGDGGLLWVRRPPTAARWRLELILRPDLLHLGPNDNLADENVRSLHEFLEGDLPSGLAVPPNPGPGLPYRGNLTRLFQQVYWSISGPETQARIDHLDMETGKISTLSYAAGLERRGAMTVRPGALSIYPMPEVCVNVGCLYLRVWEECRICTEDQCDTCFLDTQDWVVKQWYSSHGLFSNCLWLWPADQAAWFVRTEVQQAKEKGLLPDDFVAQELPPEGATPPSAVATVPPTVTITTATPTATASTSTFTMTSTTSTSMTLSMTNPCIALEPPEGLLPDETCSDMVNAWCQDLSINSSMPHAIAPSTLRRDCATYPWTFKALCNPQTAPTALAPSNCEQPLWSYALLAAGIALILSTIVPFFWCASMRRRRGRGTVSDLPSGLRLREAAWAEKVPGRGASNLAPSASEQAESGHSTKTPWWDFRQRWNAYVKRSKQSKRCCCRRHERILKVESPEKSWEVEQVDTETPPDTTMSIGSPRPSADDSVPPQAASVQQILKGTWQPGLSTLSAAAAAGRLTDAMRKFMLPGARQADKWRLLHDVEDILRTLGSALPANLRSAAWAWHARQTGRLHRSSALETAQEEARSIAEDFREDLSRRLQNGVRQLEATALEGIDDVQDFQRAPGPKSLQKALKLQDALEKLKIRMEQVDEGDSSINAAHLLDCYQTLMRLKKDAEKSSANDGAGQRGPETSNLWDALAQEIGDVQEALQAKLEESGVPSGSLHLRESDEDENGTGGQGGQQQSRKPEAQGWLKGLKDAARRAATFAQKLKELSRKDKEKLEEMEKKLLAELESCEDAAARAGGDSRESTNWRQLQNSWSQLRDELEQVRQAPEDTGEKRGGRLSSWARGRSKMMPKRSQTQPLQTQELSPELTASSAQLAMLEENLERLRNNFRTSTMSLKGKSERDQRLLMAGWQELQQQELTKLLEAVKSAEALLGDEEPLAGHSVRSQWQRLRAELEDELQMSTLGSSQTLVSPSAGRLSLGIGSRLSPKKPAPNLGIPKEIAEAAGSFVQCSEEFAKLQPLLLLPWTHDGPSIVFEKEISIVFGSAPGKGKLGRFQVVRCQNGDGHGMGKGPEYATAESVEALKAELKQQANSALKKDQAAKACEKRIESNQNKITELQVTFDEQQTKLQAQEGAVKSMQEQNAKLQQDLNIETEKLQSLQSENEELKKAVSSVEALAKQNYEALQEMQRQAREEQMEELKKAREDLQKHALEAARKDATEAKDEAKKELEGAKKVVRGEMSQGLEKLEKNLTESMKESFNALDKNVRETRLALEAQCDAVMTETRQKQEALEESLGERIKRVEEETREQMELQRAEEKKLREALEESLTAELNSLDLKFSERCEDLLERQLKDCEDLQELRREAEARSAAVLAEGRATASLLQGETIRLNSFCRGVSGLPTRQVEWRLHEDTVKQLEKLQEIREDTSDDPVLSGDAQISFFSPAFEAAGTSGLQLELRVHTKNGAERGDEEDGSGNQCSLYLWASAGLQLVFRLFLGTESVILRHSFDGKTPCGLKRMGSILEQKSVDGSLRLGIEIHESLVESVASAGSHSNPMAAAGEPQGPVDGTLSVQRYLNHRLLELMQSQGRAFLDQLHKKVDVMRSRAVRRVQWRLENGPLLFQTFAKEQAVRSTAFQAAGISGMQLVFYPQGCAGARPGFCSFFLSCPPNVTLRCWLWAGRWRREARPEPVEQPDLVGRVNFARFENIIDPVDESVDLVLEIEEAQQTSKATMSSQPVALPLEDSSYERSEMNRSGVTGNGTQSMSETSKDLGRIERSDAATTKIQHHGKPTDGAVQQLPSIWTTQGFYSFRDLESSTTSTTSNKKAPLTPRLPQGQGQGRTKRKGNVGNSERQVASARER</sequence>
<name>A0ABP0RVQ3_9DINO</name>
<feature type="region of interest" description="Disordered" evidence="3">
    <location>
        <begin position="596"/>
        <end position="616"/>
    </location>
</feature>
<feature type="coiled-coil region" evidence="2">
    <location>
        <begin position="1282"/>
        <end position="1441"/>
    </location>
</feature>
<dbReference type="PANTHER" id="PTHR23160">
    <property type="entry name" value="SYNAPTONEMAL COMPLEX PROTEIN-RELATED"/>
    <property type="match status" value="1"/>
</dbReference>
<keyword evidence="1 2" id="KW-0175">Coiled coil</keyword>
<organism evidence="4 5">
    <name type="scientific">Durusdinium trenchii</name>
    <dbReference type="NCBI Taxonomy" id="1381693"/>
    <lineage>
        <taxon>Eukaryota</taxon>
        <taxon>Sar</taxon>
        <taxon>Alveolata</taxon>
        <taxon>Dinophyceae</taxon>
        <taxon>Suessiales</taxon>
        <taxon>Symbiodiniaceae</taxon>
        <taxon>Durusdinium</taxon>
    </lineage>
</organism>
<feature type="region of interest" description="Disordered" evidence="3">
    <location>
        <begin position="914"/>
        <end position="950"/>
    </location>
</feature>
<feature type="region of interest" description="Disordered" evidence="3">
    <location>
        <begin position="657"/>
        <end position="687"/>
    </location>
</feature>
<comment type="caution">
    <text evidence="4">The sequence shown here is derived from an EMBL/GenBank/DDBJ whole genome shotgun (WGS) entry which is preliminary data.</text>
</comment>
<feature type="coiled-coil region" evidence="2">
    <location>
        <begin position="956"/>
        <end position="1001"/>
    </location>
</feature>
<dbReference type="Proteomes" id="UP001642464">
    <property type="component" value="Unassembled WGS sequence"/>
</dbReference>
<feature type="region of interest" description="Disordered" evidence="3">
    <location>
        <begin position="2019"/>
        <end position="2065"/>
    </location>
</feature>
<feature type="compositionally biased region" description="Basic and acidic residues" evidence="3">
    <location>
        <begin position="1027"/>
        <end position="1041"/>
    </location>
</feature>
<evidence type="ECO:0000313" key="4">
    <source>
        <dbReference type="EMBL" id="CAK9104612.1"/>
    </source>
</evidence>
<feature type="compositionally biased region" description="Polar residues" evidence="3">
    <location>
        <begin position="1058"/>
        <end position="1073"/>
    </location>
</feature>